<dbReference type="EMBL" id="BBML01000007">
    <property type="protein sequence ID" value="GAK97827.1"/>
    <property type="molecule type" value="Genomic_DNA"/>
</dbReference>
<organism evidence="3 4">
    <name type="scientific">Nonlabens tegetincola</name>
    <dbReference type="NCBI Taxonomy" id="323273"/>
    <lineage>
        <taxon>Bacteria</taxon>
        <taxon>Pseudomonadati</taxon>
        <taxon>Bacteroidota</taxon>
        <taxon>Flavobacteriia</taxon>
        <taxon>Flavobacteriales</taxon>
        <taxon>Flavobacteriaceae</taxon>
        <taxon>Nonlabens</taxon>
    </lineage>
</organism>
<sequence>MMKKISVIMFAFLAIAGIISCEDNDSEEFTINTAPSGEVMLSPDVVNFEVTETNGNTLAERFVWNDLEMEVPVQVNYELQMDVENGDFSAPQVIGSTTENNLAILYSTLNNAATQLGGEHATPGNYSIRLVASVADPAVEPVISNIVNAIITPFSAYPFTDLYLVGAATAPGWNNDNDNPALYRDPANDNVFYYSGYFVGDAFKILTSPGFWQPQYGESNGAVGLNDGAGSDPGVFSIPADGYYDFTIDITGVTNSSQGSSSFSIAPNANGASATTYTTVGIIGDGTPTGWGSDTDMVQSTFDPHKWSITNVSLISGFMKFRANDDWAVNWGSDTELTGQGTQDGPNIPVEPGTYDIYFNDLDGRYILIPVR</sequence>
<proteinExistence type="predicted"/>
<dbReference type="eggNOG" id="ENOG502Z9A6">
    <property type="taxonomic scope" value="Bacteria"/>
</dbReference>
<feature type="signal peptide" evidence="1">
    <location>
        <begin position="1"/>
        <end position="21"/>
    </location>
</feature>
<reference evidence="3" key="1">
    <citation type="journal article" date="2014" name="Genome Announc.">
        <title>Draft Genome Sequences of Marine Flavobacterium Nonlabens Strains NR17, NR24, NR27, NR32, NR33, and Ara13.</title>
        <authorList>
            <person name="Nakanishi M."/>
            <person name="Meirelles P."/>
            <person name="Suzuki R."/>
            <person name="Takatani N."/>
            <person name="Mino S."/>
            <person name="Suda W."/>
            <person name="Oshima K."/>
            <person name="Hattori M."/>
            <person name="Ohkuma M."/>
            <person name="Hosokawa M."/>
            <person name="Miyashita K."/>
            <person name="Thompson F.L."/>
            <person name="Niwa A."/>
            <person name="Sawabe T."/>
            <person name="Sawabe T."/>
        </authorList>
    </citation>
    <scope>NUCLEOTIDE SEQUENCE [LARGE SCALE GENOMIC DNA]</scope>
    <source>
        <strain evidence="3">JCM 19294</strain>
    </source>
</reference>
<evidence type="ECO:0000313" key="4">
    <source>
        <dbReference type="Proteomes" id="UP000029221"/>
    </source>
</evidence>
<keyword evidence="1" id="KW-0732">Signal</keyword>
<dbReference type="PROSITE" id="PS51257">
    <property type="entry name" value="PROKAR_LIPOPROTEIN"/>
    <property type="match status" value="1"/>
</dbReference>
<gene>
    <name evidence="3" type="ORF">JCM19294_366</name>
</gene>
<accession>A0A090Q6K2</accession>
<name>A0A090Q6K2_9FLAO</name>
<protein>
    <recommendedName>
        <fullName evidence="2">SusE outer membrane protein domain-containing protein</fullName>
    </recommendedName>
</protein>
<dbReference type="STRING" id="319236.BST91_09540"/>
<comment type="caution">
    <text evidence="3">The sequence shown here is derived from an EMBL/GenBank/DDBJ whole genome shotgun (WGS) entry which is preliminary data.</text>
</comment>
<dbReference type="GO" id="GO:0019867">
    <property type="term" value="C:outer membrane"/>
    <property type="evidence" value="ECO:0007669"/>
    <property type="project" value="InterPro"/>
</dbReference>
<evidence type="ECO:0000313" key="3">
    <source>
        <dbReference type="EMBL" id="GAK97827.1"/>
    </source>
</evidence>
<feature type="domain" description="SusE outer membrane protein" evidence="2">
    <location>
        <begin position="25"/>
        <end position="130"/>
    </location>
</feature>
<dbReference type="Gene3D" id="2.60.40.3620">
    <property type="match status" value="2"/>
</dbReference>
<dbReference type="GO" id="GO:2001070">
    <property type="term" value="F:starch binding"/>
    <property type="evidence" value="ECO:0007669"/>
    <property type="project" value="InterPro"/>
</dbReference>
<evidence type="ECO:0000256" key="1">
    <source>
        <dbReference type="SAM" id="SignalP"/>
    </source>
</evidence>
<feature type="chain" id="PRO_5001861649" description="SusE outer membrane protein domain-containing protein" evidence="1">
    <location>
        <begin position="22"/>
        <end position="372"/>
    </location>
</feature>
<dbReference type="Pfam" id="PF14292">
    <property type="entry name" value="SusE"/>
    <property type="match status" value="1"/>
</dbReference>
<dbReference type="InterPro" id="IPR025970">
    <property type="entry name" value="SusE"/>
</dbReference>
<dbReference type="Proteomes" id="UP000029221">
    <property type="component" value="Unassembled WGS sequence"/>
</dbReference>
<dbReference type="AlphaFoldDB" id="A0A090Q6K2"/>
<keyword evidence="4" id="KW-1185">Reference proteome</keyword>
<evidence type="ECO:0000259" key="2">
    <source>
        <dbReference type="Pfam" id="PF14292"/>
    </source>
</evidence>